<reference evidence="1" key="2">
    <citation type="journal article" date="2015" name="Fish Shellfish Immunol.">
        <title>Early steps in the European eel (Anguilla anguilla)-Vibrio vulnificus interaction in the gills: Role of the RtxA13 toxin.</title>
        <authorList>
            <person name="Callol A."/>
            <person name="Pajuelo D."/>
            <person name="Ebbesson L."/>
            <person name="Teles M."/>
            <person name="MacKenzie S."/>
            <person name="Amaro C."/>
        </authorList>
    </citation>
    <scope>NUCLEOTIDE SEQUENCE</scope>
</reference>
<accession>A0A0E9T478</accession>
<name>A0A0E9T478_ANGAN</name>
<dbReference type="AlphaFoldDB" id="A0A0E9T478"/>
<protein>
    <submittedName>
        <fullName evidence="1">Uncharacterized protein</fullName>
    </submittedName>
</protein>
<dbReference type="EMBL" id="GBXM01060158">
    <property type="protein sequence ID" value="JAH48419.1"/>
    <property type="molecule type" value="Transcribed_RNA"/>
</dbReference>
<evidence type="ECO:0000313" key="1">
    <source>
        <dbReference type="EMBL" id="JAH48419.1"/>
    </source>
</evidence>
<organism evidence="1">
    <name type="scientific">Anguilla anguilla</name>
    <name type="common">European freshwater eel</name>
    <name type="synonym">Muraena anguilla</name>
    <dbReference type="NCBI Taxonomy" id="7936"/>
    <lineage>
        <taxon>Eukaryota</taxon>
        <taxon>Metazoa</taxon>
        <taxon>Chordata</taxon>
        <taxon>Craniata</taxon>
        <taxon>Vertebrata</taxon>
        <taxon>Euteleostomi</taxon>
        <taxon>Actinopterygii</taxon>
        <taxon>Neopterygii</taxon>
        <taxon>Teleostei</taxon>
        <taxon>Anguilliformes</taxon>
        <taxon>Anguillidae</taxon>
        <taxon>Anguilla</taxon>
    </lineage>
</organism>
<proteinExistence type="predicted"/>
<sequence length="41" mass="4156">MPSVVSGGNLGTAHHLASTIPTVKHGGGSISCCYPSLHHFP</sequence>
<reference evidence="1" key="1">
    <citation type="submission" date="2014-11" db="EMBL/GenBank/DDBJ databases">
        <authorList>
            <person name="Amaro Gonzalez C."/>
        </authorList>
    </citation>
    <scope>NUCLEOTIDE SEQUENCE</scope>
</reference>